<dbReference type="RefSeq" id="WP_131751598.1">
    <property type="nucleotide sequence ID" value="NZ_CAACYH010000004.1"/>
</dbReference>
<keyword evidence="1" id="KW-0449">Lipoprotein</keyword>
<dbReference type="Proteomes" id="UP000396835">
    <property type="component" value="Unassembled WGS sequence"/>
</dbReference>
<dbReference type="Pfam" id="PF14109">
    <property type="entry name" value="GldH_lipo"/>
    <property type="match status" value="1"/>
</dbReference>
<dbReference type="NCBIfam" id="TIGR03511">
    <property type="entry name" value="GldH_lipo"/>
    <property type="match status" value="1"/>
</dbReference>
<reference evidence="1 2" key="1">
    <citation type="submission" date="2019-02" db="EMBL/GenBank/DDBJ databases">
        <authorList>
            <consortium name="Pathogen Informatics"/>
        </authorList>
    </citation>
    <scope>NUCLEOTIDE SEQUENCE [LARGE SCALE GENOMIC DNA]</scope>
    <source>
        <strain evidence="1 2">3012STDY7078512</strain>
    </source>
</reference>
<sequence>MTNPLKHRNLRLKGIILLFVASLWTACDRQTMYHAFQPLPSKGWQRTDTLFFKAEVNDSLTLYRLSVEVRNRNNYPYQNLNLSVCCTPPDSVPLPADTLQLTLADKTGAWQGNGWGGLYLTDFPAGNIRIGKPGTYLFKISHTLPDSILPGINDVGIRLWK</sequence>
<proteinExistence type="predicted"/>
<evidence type="ECO:0000313" key="2">
    <source>
        <dbReference type="Proteomes" id="UP000396835"/>
    </source>
</evidence>
<name>A0A449I0Y8_9BACE</name>
<dbReference type="EMBL" id="CAACYH010000004">
    <property type="protein sequence ID" value="VFB13101.1"/>
    <property type="molecule type" value="Genomic_DNA"/>
</dbReference>
<protein>
    <submittedName>
        <fullName evidence="1">Gliding motility-associated lipoprotein GldH</fullName>
    </submittedName>
</protein>
<accession>A0A449I0Y8</accession>
<dbReference type="OrthoDB" id="982482at2"/>
<evidence type="ECO:0000313" key="1">
    <source>
        <dbReference type="EMBL" id="VFB13101.1"/>
    </source>
</evidence>
<organism evidence="1 2">
    <name type="scientific">Prevotella heparinolytica</name>
    <dbReference type="NCBI Taxonomy" id="28113"/>
    <lineage>
        <taxon>Bacteria</taxon>
        <taxon>Pseudomonadati</taxon>
        <taxon>Bacteroidota</taxon>
        <taxon>Bacteroidia</taxon>
        <taxon>Bacteroidales</taxon>
        <taxon>Bacteroidaceae</taxon>
        <taxon>Bacteroides</taxon>
    </lineage>
</organism>
<dbReference type="AlphaFoldDB" id="A0A449I0Y8"/>
<dbReference type="PROSITE" id="PS51257">
    <property type="entry name" value="PROKAR_LIPOPROTEIN"/>
    <property type="match status" value="1"/>
</dbReference>
<gene>
    <name evidence="1" type="primary">gldH</name>
    <name evidence="1" type="ORF">NCTC7812_00621</name>
</gene>
<dbReference type="InterPro" id="IPR020018">
    <property type="entry name" value="Motility-assoc_lipoprot_GldH"/>
</dbReference>